<dbReference type="GO" id="GO:0006351">
    <property type="term" value="P:DNA-templated transcription"/>
    <property type="evidence" value="ECO:0007669"/>
    <property type="project" value="InterPro"/>
</dbReference>
<dbReference type="PROSITE" id="PS51257">
    <property type="entry name" value="PROKAR_LIPOPROTEIN"/>
    <property type="match status" value="1"/>
</dbReference>
<reference evidence="4" key="1">
    <citation type="journal article" date="2020" name="Nature">
        <title>Giant virus diversity and host interactions through global metagenomics.</title>
        <authorList>
            <person name="Schulz F."/>
            <person name="Roux S."/>
            <person name="Paez-Espino D."/>
            <person name="Jungbluth S."/>
            <person name="Walsh D.A."/>
            <person name="Denef V.J."/>
            <person name="McMahon K.D."/>
            <person name="Konstantinidis K.T."/>
            <person name="Eloe-Fadrosh E.A."/>
            <person name="Kyrpides N.C."/>
            <person name="Woyke T."/>
        </authorList>
    </citation>
    <scope>NUCLEOTIDE SEQUENCE</scope>
    <source>
        <strain evidence="4">GVMAG-M-3300027892-73</strain>
    </source>
</reference>
<dbReference type="InterPro" id="IPR036603">
    <property type="entry name" value="RBP11-like"/>
</dbReference>
<dbReference type="Gene3D" id="3.30.1360.10">
    <property type="entry name" value="RNA polymerase, RBP11-like subunit"/>
    <property type="match status" value="2"/>
</dbReference>
<dbReference type="SUPFAM" id="SSF56553">
    <property type="entry name" value="Insert subdomain of RNA polymerase alpha subunit"/>
    <property type="match status" value="1"/>
</dbReference>
<evidence type="ECO:0000256" key="2">
    <source>
        <dbReference type="ARBA" id="ARBA00023163"/>
    </source>
</evidence>
<dbReference type="SUPFAM" id="SSF55257">
    <property type="entry name" value="RBP11-like subunits of RNA polymerase"/>
    <property type="match status" value="2"/>
</dbReference>
<keyword evidence="1" id="KW-0240">DNA-directed RNA polymerase</keyword>
<sequence length="371" mass="42406">MDPKVRLISEEHGQLSFTLSGCDTSLSNAVRRTILSDIEQIVFKSTEENGIVIHTNTSNLNNEILKQRLGCIPINIRDIDNFALSNYVMELNVENITDTMLVVTSGDFTIRDLVANKLLTKEKVNEIFPQNEHTGHYIDLVRLKPKFTNDLPGEKIHLTAKFYIGTAKEDGMFNVASTCSYGCTVDEDAGDEALEKKKQHWKDEGKTKEEIAFESKNWKLLEGLRYTLPNSFDFVIQTVGVYSNNELLDKACQVIVARLTRIGETIEKDELEIIKSTTTINNCFDVILENDDYTIGKIMEYVLYETFYKTKILSYCGFNKPHPHDTRSIIRLGYTGVTDKSYVKGNLKEATEKLIHFFNKLRKEFQKLTKP</sequence>
<keyword evidence="2" id="KW-0804">Transcription</keyword>
<organism evidence="4">
    <name type="scientific">viral metagenome</name>
    <dbReference type="NCBI Taxonomy" id="1070528"/>
    <lineage>
        <taxon>unclassified sequences</taxon>
        <taxon>metagenomes</taxon>
        <taxon>organismal metagenomes</taxon>
    </lineage>
</organism>
<dbReference type="GO" id="GO:0003899">
    <property type="term" value="F:DNA-directed RNA polymerase activity"/>
    <property type="evidence" value="ECO:0007669"/>
    <property type="project" value="InterPro"/>
</dbReference>
<dbReference type="GO" id="GO:0046983">
    <property type="term" value="F:protein dimerization activity"/>
    <property type="evidence" value="ECO:0007669"/>
    <property type="project" value="InterPro"/>
</dbReference>
<dbReference type="InterPro" id="IPR050518">
    <property type="entry name" value="Rpo3/RPB3_RNA_Pol_subunit"/>
</dbReference>
<dbReference type="Gene3D" id="2.170.120.12">
    <property type="entry name" value="DNA-directed RNA polymerase, insert domain"/>
    <property type="match status" value="1"/>
</dbReference>
<protein>
    <recommendedName>
        <fullName evidence="3">DNA-directed RNA polymerase RpoA/D/Rpb3-type domain-containing protein</fullName>
    </recommendedName>
</protein>
<dbReference type="AlphaFoldDB" id="A0A6C0LMP2"/>
<dbReference type="InterPro" id="IPR036643">
    <property type="entry name" value="RNApol_insert_sf"/>
</dbReference>
<accession>A0A6C0LMP2</accession>
<feature type="domain" description="DNA-directed RNA polymerase RpoA/D/Rpb3-type" evidence="3">
    <location>
        <begin position="14"/>
        <end position="265"/>
    </location>
</feature>
<dbReference type="InterPro" id="IPR011263">
    <property type="entry name" value="DNA-dir_RNA_pol_RpoA/D/Rpb3"/>
</dbReference>
<dbReference type="Pfam" id="PF01193">
    <property type="entry name" value="RNA_pol_L"/>
    <property type="match status" value="1"/>
</dbReference>
<evidence type="ECO:0000313" key="4">
    <source>
        <dbReference type="EMBL" id="QHU30834.1"/>
    </source>
</evidence>
<dbReference type="GO" id="GO:0000428">
    <property type="term" value="C:DNA-directed RNA polymerase complex"/>
    <property type="evidence" value="ECO:0007669"/>
    <property type="project" value="UniProtKB-KW"/>
</dbReference>
<name>A0A6C0LMP2_9ZZZZ</name>
<dbReference type="PANTHER" id="PTHR11800">
    <property type="entry name" value="DNA-DIRECTED RNA POLYMERASE"/>
    <property type="match status" value="1"/>
</dbReference>
<proteinExistence type="predicted"/>
<dbReference type="PANTHER" id="PTHR11800:SF2">
    <property type="entry name" value="DNA-DIRECTED RNA POLYMERASE II SUBUNIT RPB3"/>
    <property type="match status" value="1"/>
</dbReference>
<evidence type="ECO:0000259" key="3">
    <source>
        <dbReference type="SMART" id="SM00662"/>
    </source>
</evidence>
<evidence type="ECO:0000256" key="1">
    <source>
        <dbReference type="ARBA" id="ARBA00022478"/>
    </source>
</evidence>
<dbReference type="EMBL" id="MN740520">
    <property type="protein sequence ID" value="QHU30834.1"/>
    <property type="molecule type" value="Genomic_DNA"/>
</dbReference>
<dbReference type="SMART" id="SM00662">
    <property type="entry name" value="RPOLD"/>
    <property type="match status" value="1"/>
</dbReference>